<keyword evidence="4 6" id="KW-0472">Membrane</keyword>
<evidence type="ECO:0000256" key="1">
    <source>
        <dbReference type="ARBA" id="ARBA00004141"/>
    </source>
</evidence>
<feature type="transmembrane region" description="Helical" evidence="6">
    <location>
        <begin position="219"/>
        <end position="238"/>
    </location>
</feature>
<feature type="transmembrane region" description="Helical" evidence="6">
    <location>
        <begin position="281"/>
        <end position="300"/>
    </location>
</feature>
<organism evidence="8 9">
    <name type="scientific">[Torrubiella] hemipterigena</name>
    <dbReference type="NCBI Taxonomy" id="1531966"/>
    <lineage>
        <taxon>Eukaryota</taxon>
        <taxon>Fungi</taxon>
        <taxon>Dikarya</taxon>
        <taxon>Ascomycota</taxon>
        <taxon>Pezizomycotina</taxon>
        <taxon>Sordariomycetes</taxon>
        <taxon>Hypocreomycetidae</taxon>
        <taxon>Hypocreales</taxon>
        <taxon>Clavicipitaceae</taxon>
        <taxon>Clavicipitaceae incertae sedis</taxon>
        <taxon>'Torrubiella' clade</taxon>
    </lineage>
</organism>
<dbReference type="Pfam" id="PF00892">
    <property type="entry name" value="EamA"/>
    <property type="match status" value="2"/>
</dbReference>
<proteinExistence type="predicted"/>
<feature type="compositionally biased region" description="Basic and acidic residues" evidence="5">
    <location>
        <begin position="385"/>
        <end position="399"/>
    </location>
</feature>
<dbReference type="PANTHER" id="PTHR22911">
    <property type="entry name" value="ACYL-MALONYL CONDENSING ENZYME-RELATED"/>
    <property type="match status" value="1"/>
</dbReference>
<feature type="region of interest" description="Disordered" evidence="5">
    <location>
        <begin position="1"/>
        <end position="28"/>
    </location>
</feature>
<keyword evidence="9" id="KW-1185">Reference proteome</keyword>
<dbReference type="HOGENOM" id="CLU_032828_4_3_1"/>
<feature type="transmembrane region" description="Helical" evidence="6">
    <location>
        <begin position="136"/>
        <end position="158"/>
    </location>
</feature>
<accession>A0A0A1TRU6</accession>
<keyword evidence="2 6" id="KW-0812">Transmembrane</keyword>
<evidence type="ECO:0000256" key="4">
    <source>
        <dbReference type="ARBA" id="ARBA00023136"/>
    </source>
</evidence>
<evidence type="ECO:0000256" key="2">
    <source>
        <dbReference type="ARBA" id="ARBA00022692"/>
    </source>
</evidence>
<keyword evidence="3 6" id="KW-1133">Transmembrane helix</keyword>
<evidence type="ECO:0000313" key="8">
    <source>
        <dbReference type="EMBL" id="CEJ94930.1"/>
    </source>
</evidence>
<evidence type="ECO:0000259" key="7">
    <source>
        <dbReference type="Pfam" id="PF00892"/>
    </source>
</evidence>
<evidence type="ECO:0000256" key="6">
    <source>
        <dbReference type="SAM" id="Phobius"/>
    </source>
</evidence>
<dbReference type="STRING" id="1531966.A0A0A1TRU6"/>
<dbReference type="GO" id="GO:0016020">
    <property type="term" value="C:membrane"/>
    <property type="evidence" value="ECO:0007669"/>
    <property type="project" value="UniProtKB-SubCell"/>
</dbReference>
<feature type="transmembrane region" description="Helical" evidence="6">
    <location>
        <begin position="73"/>
        <end position="96"/>
    </location>
</feature>
<evidence type="ECO:0000313" key="9">
    <source>
        <dbReference type="Proteomes" id="UP000039046"/>
    </source>
</evidence>
<evidence type="ECO:0000256" key="3">
    <source>
        <dbReference type="ARBA" id="ARBA00022989"/>
    </source>
</evidence>
<sequence>MAYGSTDSPSEDDSLLNGHRAEENGDGPKTAWTQVKAFYSENIGLFFVFLAQMFASIMAMTTRLLETGFDTKFHALQIIFVRMSITATIGSIYLWRKGVADFPLGPRGVRGLLVIRGLTGTVGLFGLYYSLSFLDIADATVITFLVPTITGFVCWVALREPFTVREAIAGIIAFSGVLFIARPAFIFDNLPGHKKPQGSAHVAGGIFDPVPATPAERSVAVICAVVGSFCAAGAYATIRVIGKRVHSLVSVNYFAVLSTVTSFLALILLPDIGFKMPKSTAQWLLLLSIGLSGFLLQVLLTEGLQRERAGRATNMIYTQLVCALVLERIVWGTTPPVESFVGSALIIGAAVWVGLQKKNPQPVTAPSSDEEEASSGAAANTPTRATDRPNEQTRLLQDE</sequence>
<dbReference type="OrthoDB" id="306876at2759"/>
<feature type="transmembrane region" description="Helical" evidence="6">
    <location>
        <begin position="167"/>
        <end position="187"/>
    </location>
</feature>
<feature type="domain" description="EamA" evidence="7">
    <location>
        <begin position="221"/>
        <end position="353"/>
    </location>
</feature>
<name>A0A0A1TRU6_9HYPO</name>
<feature type="transmembrane region" description="Helical" evidence="6">
    <location>
        <begin position="250"/>
        <end position="269"/>
    </location>
</feature>
<dbReference type="Proteomes" id="UP000039046">
    <property type="component" value="Unassembled WGS sequence"/>
</dbReference>
<dbReference type="AlphaFoldDB" id="A0A0A1TRU6"/>
<gene>
    <name evidence="8" type="ORF">VHEMI10436</name>
</gene>
<dbReference type="SUPFAM" id="SSF103481">
    <property type="entry name" value="Multidrug resistance efflux transporter EmrE"/>
    <property type="match status" value="2"/>
</dbReference>
<dbReference type="PANTHER" id="PTHR22911:SF6">
    <property type="entry name" value="SOLUTE CARRIER FAMILY 35 MEMBER G1"/>
    <property type="match status" value="1"/>
</dbReference>
<evidence type="ECO:0000256" key="5">
    <source>
        <dbReference type="SAM" id="MobiDB-lite"/>
    </source>
</evidence>
<feature type="transmembrane region" description="Helical" evidence="6">
    <location>
        <begin position="43"/>
        <end position="61"/>
    </location>
</feature>
<feature type="transmembrane region" description="Helical" evidence="6">
    <location>
        <begin position="108"/>
        <end position="130"/>
    </location>
</feature>
<comment type="subcellular location">
    <subcellularLocation>
        <location evidence="1">Membrane</location>
        <topology evidence="1">Multi-pass membrane protein</topology>
    </subcellularLocation>
</comment>
<dbReference type="EMBL" id="CDHN01000008">
    <property type="protein sequence ID" value="CEJ94930.1"/>
    <property type="molecule type" value="Genomic_DNA"/>
</dbReference>
<dbReference type="InterPro" id="IPR000620">
    <property type="entry name" value="EamA_dom"/>
</dbReference>
<reference evidence="8 9" key="1">
    <citation type="journal article" date="2015" name="Genome Announc.">
        <title>Draft Genome Sequence and Gene Annotation of the Entomopathogenic Fungus Verticillium hemipterigenum.</title>
        <authorList>
            <person name="Horn F."/>
            <person name="Habel A."/>
            <person name="Scharf D.H."/>
            <person name="Dworschak J."/>
            <person name="Brakhage A.A."/>
            <person name="Guthke R."/>
            <person name="Hertweck C."/>
            <person name="Linde J."/>
        </authorList>
    </citation>
    <scope>NUCLEOTIDE SEQUENCE [LARGE SCALE GENOMIC DNA]</scope>
</reference>
<feature type="domain" description="EamA" evidence="7">
    <location>
        <begin position="43"/>
        <end position="181"/>
    </location>
</feature>
<protein>
    <recommendedName>
        <fullName evidence="7">EamA domain-containing protein</fullName>
    </recommendedName>
</protein>
<dbReference type="InterPro" id="IPR037185">
    <property type="entry name" value="EmrE-like"/>
</dbReference>
<feature type="region of interest" description="Disordered" evidence="5">
    <location>
        <begin position="359"/>
        <end position="399"/>
    </location>
</feature>